<reference evidence="10 11" key="1">
    <citation type="submission" date="2019-05" db="EMBL/GenBank/DDBJ databases">
        <title>Nakamurella sp. N5BH11, whole genome shotgun sequence.</title>
        <authorList>
            <person name="Tuo L."/>
        </authorList>
    </citation>
    <scope>NUCLEOTIDE SEQUENCE [LARGE SCALE GENOMIC DNA]</scope>
    <source>
        <strain evidence="10 11">N5BH11</strain>
    </source>
</reference>
<dbReference type="Pfam" id="PF01012">
    <property type="entry name" value="ETF"/>
    <property type="match status" value="1"/>
</dbReference>
<evidence type="ECO:0000256" key="3">
    <source>
        <dbReference type="ARBA" id="ARBA00011355"/>
    </source>
</evidence>
<feature type="domain" description="Electron transfer flavoprotein alpha/beta-subunit N-terminal" evidence="9">
    <location>
        <begin position="23"/>
        <end position="212"/>
    </location>
</feature>
<proteinExistence type="inferred from homology"/>
<name>A0A4U6QLL1_9ACTN</name>
<evidence type="ECO:0000256" key="5">
    <source>
        <dbReference type="ARBA" id="ARBA00022448"/>
    </source>
</evidence>
<comment type="caution">
    <text evidence="10">The sequence shown here is derived from an EMBL/GenBank/DDBJ whole genome shotgun (WGS) entry which is preliminary data.</text>
</comment>
<dbReference type="PIRSF" id="PIRSF000090">
    <property type="entry name" value="Beta-ETF"/>
    <property type="match status" value="1"/>
</dbReference>
<dbReference type="InterPro" id="IPR033948">
    <property type="entry name" value="ETF_beta_N"/>
</dbReference>
<evidence type="ECO:0000256" key="4">
    <source>
        <dbReference type="ARBA" id="ARBA00016797"/>
    </source>
</evidence>
<evidence type="ECO:0000313" key="10">
    <source>
        <dbReference type="EMBL" id="TKV61467.1"/>
    </source>
</evidence>
<accession>A0A4U6QLL1</accession>
<comment type="similarity">
    <text evidence="2">Belongs to the ETF beta-subunit/FixA family.</text>
</comment>
<comment type="cofactor">
    <cofactor evidence="1">
        <name>FAD</name>
        <dbReference type="ChEBI" id="CHEBI:57692"/>
    </cofactor>
</comment>
<dbReference type="PANTHER" id="PTHR21294">
    <property type="entry name" value="ELECTRON TRANSFER FLAVOPROTEIN BETA-SUBUNIT"/>
    <property type="match status" value="1"/>
</dbReference>
<dbReference type="RefSeq" id="WP_137448771.1">
    <property type="nucleotide sequence ID" value="NZ_SZZH01000001.1"/>
</dbReference>
<dbReference type="InterPro" id="IPR014730">
    <property type="entry name" value="ETF_a/b_N"/>
</dbReference>
<sequence>MDITVLVKQVPDTWGERKLVPDTWVIDRDASDAVIDEIDSRGVEAALQLVEEHGGEVTVLTMGPDRATETLRKALAMGADKAVHVVDDALAGADAVQTSAVLAAAISTLGADLVITGNESTDGRTGALAAMLAERLGRPQVTAVRKLTIDGSTVVAERVHDTGWSEVSAQLPAVVSVTEKINDPRYPNFKGIMAAKKKPVQTLTVADLGLDPASVGGAASATQPVDGAAKPPRTAGEKVADDGSAGTKVAEFLVAHRLV</sequence>
<evidence type="ECO:0000313" key="11">
    <source>
        <dbReference type="Proteomes" id="UP000306985"/>
    </source>
</evidence>
<dbReference type="CDD" id="cd01714">
    <property type="entry name" value="ETF_beta"/>
    <property type="match status" value="1"/>
</dbReference>
<keyword evidence="11" id="KW-1185">Reference proteome</keyword>
<dbReference type="AlphaFoldDB" id="A0A4U6QLL1"/>
<keyword evidence="6" id="KW-0249">Electron transport</keyword>
<evidence type="ECO:0000259" key="9">
    <source>
        <dbReference type="SMART" id="SM00893"/>
    </source>
</evidence>
<evidence type="ECO:0000256" key="2">
    <source>
        <dbReference type="ARBA" id="ARBA00007557"/>
    </source>
</evidence>
<evidence type="ECO:0000256" key="6">
    <source>
        <dbReference type="ARBA" id="ARBA00022982"/>
    </source>
</evidence>
<dbReference type="OrthoDB" id="9804960at2"/>
<organism evidence="10 11">
    <name type="scientific">Nakamurella flava</name>
    <dbReference type="NCBI Taxonomy" id="2576308"/>
    <lineage>
        <taxon>Bacteria</taxon>
        <taxon>Bacillati</taxon>
        <taxon>Actinomycetota</taxon>
        <taxon>Actinomycetes</taxon>
        <taxon>Nakamurellales</taxon>
        <taxon>Nakamurellaceae</taxon>
        <taxon>Nakamurella</taxon>
    </lineage>
</organism>
<evidence type="ECO:0000256" key="7">
    <source>
        <dbReference type="ARBA" id="ARBA00025649"/>
    </source>
</evidence>
<comment type="subunit">
    <text evidence="3">Heterodimer of an alpha and a beta subunit.</text>
</comment>
<protein>
    <recommendedName>
        <fullName evidence="4">Electron transfer flavoprotein subunit beta</fullName>
    </recommendedName>
</protein>
<feature type="region of interest" description="Disordered" evidence="8">
    <location>
        <begin position="217"/>
        <end position="242"/>
    </location>
</feature>
<dbReference type="PANTHER" id="PTHR21294:SF8">
    <property type="entry name" value="ELECTRON TRANSFER FLAVOPROTEIN SUBUNIT BETA"/>
    <property type="match status" value="1"/>
</dbReference>
<dbReference type="Proteomes" id="UP000306985">
    <property type="component" value="Unassembled WGS sequence"/>
</dbReference>
<gene>
    <name evidence="10" type="ORF">FDO65_07790</name>
</gene>
<dbReference type="InterPro" id="IPR014729">
    <property type="entry name" value="Rossmann-like_a/b/a_fold"/>
</dbReference>
<dbReference type="EMBL" id="SZZH01000001">
    <property type="protein sequence ID" value="TKV61467.1"/>
    <property type="molecule type" value="Genomic_DNA"/>
</dbReference>
<keyword evidence="5" id="KW-0813">Transport</keyword>
<comment type="function">
    <text evidence="7">The electron transfer flavoprotein serves as a specific electron acceptor for other dehydrogenases. It transfers the electrons to the main respiratory chain via ETF-ubiquinone oxidoreductase (ETF dehydrogenase).</text>
</comment>
<dbReference type="SMART" id="SM00893">
    <property type="entry name" value="ETF"/>
    <property type="match status" value="1"/>
</dbReference>
<dbReference type="SUPFAM" id="SSF52402">
    <property type="entry name" value="Adenine nucleotide alpha hydrolases-like"/>
    <property type="match status" value="1"/>
</dbReference>
<dbReference type="InterPro" id="IPR012255">
    <property type="entry name" value="ETF_b"/>
</dbReference>
<evidence type="ECO:0000256" key="1">
    <source>
        <dbReference type="ARBA" id="ARBA00001974"/>
    </source>
</evidence>
<dbReference type="Gene3D" id="3.40.50.620">
    <property type="entry name" value="HUPs"/>
    <property type="match status" value="1"/>
</dbReference>
<dbReference type="GO" id="GO:0009055">
    <property type="term" value="F:electron transfer activity"/>
    <property type="evidence" value="ECO:0007669"/>
    <property type="project" value="InterPro"/>
</dbReference>
<evidence type="ECO:0000256" key="8">
    <source>
        <dbReference type="SAM" id="MobiDB-lite"/>
    </source>
</evidence>
<dbReference type="GO" id="GO:0005829">
    <property type="term" value="C:cytosol"/>
    <property type="evidence" value="ECO:0007669"/>
    <property type="project" value="TreeGrafter"/>
</dbReference>